<name>W3XB87_PESFW</name>
<evidence type="ECO:0008006" key="4">
    <source>
        <dbReference type="Google" id="ProtNLM"/>
    </source>
</evidence>
<dbReference type="OrthoDB" id="4736596at2759"/>
<feature type="signal peptide" evidence="1">
    <location>
        <begin position="1"/>
        <end position="22"/>
    </location>
</feature>
<accession>W3XB87</accession>
<dbReference type="Proteomes" id="UP000030651">
    <property type="component" value="Unassembled WGS sequence"/>
</dbReference>
<keyword evidence="3" id="KW-1185">Reference proteome</keyword>
<gene>
    <name evidence="2" type="ORF">PFICI_05150</name>
</gene>
<evidence type="ECO:0000313" key="3">
    <source>
        <dbReference type="Proteomes" id="UP000030651"/>
    </source>
</evidence>
<evidence type="ECO:0000313" key="2">
    <source>
        <dbReference type="EMBL" id="ETS83274.1"/>
    </source>
</evidence>
<keyword evidence="1" id="KW-0732">Signal</keyword>
<feature type="chain" id="PRO_5004834479" description="Cyanovirin-N domain-containing protein" evidence="1">
    <location>
        <begin position="23"/>
        <end position="160"/>
    </location>
</feature>
<dbReference type="KEGG" id="pfy:PFICI_05150"/>
<organism evidence="2 3">
    <name type="scientific">Pestalotiopsis fici (strain W106-1 / CGMCC3.15140)</name>
    <dbReference type="NCBI Taxonomy" id="1229662"/>
    <lineage>
        <taxon>Eukaryota</taxon>
        <taxon>Fungi</taxon>
        <taxon>Dikarya</taxon>
        <taxon>Ascomycota</taxon>
        <taxon>Pezizomycotina</taxon>
        <taxon>Sordariomycetes</taxon>
        <taxon>Xylariomycetidae</taxon>
        <taxon>Amphisphaeriales</taxon>
        <taxon>Sporocadaceae</taxon>
        <taxon>Pestalotiopsis</taxon>
    </lineage>
</organism>
<dbReference type="InParanoid" id="W3XB87"/>
<protein>
    <recommendedName>
        <fullName evidence="4">Cyanovirin-N domain-containing protein</fullName>
    </recommendedName>
</protein>
<sequence>MQTNSRLLALATLSVAIQTCSAAALAGANQVTSGGRVRIRDQPFVTCSFAQLTDVSLVNNIVSDLKAHAGDDLSTDPQQCIHLGCDNGAVVWWCNTDSKTLSFKSGDLADQVSLVVDHCETPEQSDTSKFLVSGSSKSTTDDHYIISVSAGTCSHLKDEQ</sequence>
<dbReference type="HOGENOM" id="CLU_1652775_0_0_1"/>
<dbReference type="RefSeq" id="XP_007831922.1">
    <property type="nucleotide sequence ID" value="XM_007833731.1"/>
</dbReference>
<dbReference type="EMBL" id="KI912111">
    <property type="protein sequence ID" value="ETS83274.1"/>
    <property type="molecule type" value="Genomic_DNA"/>
</dbReference>
<dbReference type="GeneID" id="19270163"/>
<reference evidence="3" key="1">
    <citation type="journal article" date="2015" name="BMC Genomics">
        <title>Genomic and transcriptomic analysis of the endophytic fungus Pestalotiopsis fici reveals its lifestyle and high potential for synthesis of natural products.</title>
        <authorList>
            <person name="Wang X."/>
            <person name="Zhang X."/>
            <person name="Liu L."/>
            <person name="Xiang M."/>
            <person name="Wang W."/>
            <person name="Sun X."/>
            <person name="Che Y."/>
            <person name="Guo L."/>
            <person name="Liu G."/>
            <person name="Guo L."/>
            <person name="Wang C."/>
            <person name="Yin W.B."/>
            <person name="Stadler M."/>
            <person name="Zhang X."/>
            <person name="Liu X."/>
        </authorList>
    </citation>
    <scope>NUCLEOTIDE SEQUENCE [LARGE SCALE GENOMIC DNA]</scope>
    <source>
        <strain evidence="3">W106-1 / CGMCC3.15140</strain>
    </source>
</reference>
<proteinExistence type="predicted"/>
<evidence type="ECO:0000256" key="1">
    <source>
        <dbReference type="SAM" id="SignalP"/>
    </source>
</evidence>
<dbReference type="AlphaFoldDB" id="W3XB87"/>